<comment type="caution">
    <text evidence="3">The sequence shown here is derived from an EMBL/GenBank/DDBJ whole genome shotgun (WGS) entry which is preliminary data.</text>
</comment>
<name>A0A8J7QEY9_9BACT</name>
<organism evidence="3 4">
    <name type="scientific">Acanthopleuribacter pedis</name>
    <dbReference type="NCBI Taxonomy" id="442870"/>
    <lineage>
        <taxon>Bacteria</taxon>
        <taxon>Pseudomonadati</taxon>
        <taxon>Acidobacteriota</taxon>
        <taxon>Holophagae</taxon>
        <taxon>Acanthopleuribacterales</taxon>
        <taxon>Acanthopleuribacteraceae</taxon>
        <taxon>Acanthopleuribacter</taxon>
    </lineage>
</organism>
<dbReference type="InterPro" id="IPR013211">
    <property type="entry name" value="LVIVD"/>
</dbReference>
<feature type="domain" description="SbsA Ig-like" evidence="2">
    <location>
        <begin position="553"/>
        <end position="663"/>
    </location>
</feature>
<dbReference type="InterPro" id="IPR013783">
    <property type="entry name" value="Ig-like_fold"/>
</dbReference>
<dbReference type="Pfam" id="PF13205">
    <property type="entry name" value="Big_5"/>
    <property type="match status" value="1"/>
</dbReference>
<dbReference type="SUPFAM" id="SSF50998">
    <property type="entry name" value="Quinoprotein alcohol dehydrogenase-like"/>
    <property type="match status" value="1"/>
</dbReference>
<dbReference type="RefSeq" id="WP_207862745.1">
    <property type="nucleotide sequence ID" value="NZ_JAFREP010000042.1"/>
</dbReference>
<sequence length="1335" mass="142176">MIHQITFRFINMAFTLFIMTTSAWSQTYYYLIEEAETGRVVQRGETDARGIPAGNLILAPQTRYREWLLDGATLFVGVLAFETPEPGRGFTIPAVTLRRPATFDSDGDGLHDEAEFILGSNGALADTDNDGLDDGFEFEQGSDLLDGLIARTGIIAAVPTADIARDLCAFNNRVAVAESAAGISLYNVFNGMAPLLIGRIDTPGSAEHLHGAGNRLAVADGSGGLVVIDVADPPNLAVRFQVSTVQLGARVNAVQIGPEHIYAGLADGRVLGFDPDDGSLRETLTTGDTRIDAMAQSGGLLFVLTNSDLRLYDPGRDHTELGNLAITGSAVPQAPGRTLGVGRDLALVGTFTGFKTIDIRQPTNPQLIGEPSGTQAAAHAFGLTGSDTLLVVTSFGGTTTLALSLYDLSQPSDVTNLITSFTTPGQVRGLSVYNGLAYLADGTGGLRVVNFLGSDTLSQPPAISLNLTGRADNRVEGGRPFLVTAEVNDDIQVREVVFSLDGTEVPSDGSFPFEQRFLAPAQHGATLTVRARAFDTGGNNRRSEPLTLSVVDDATAPTRLSVSPAPNRILAEDFIDQVGITFDEPLEPSSLTPGVLLLREAGPDETFDTADDHRFPEGVVQVVGATVTLSFPTSLPAGRYRADLAATLTDAANNPVDAFQWLFELVTRIEIGTVVDGAIQTPGELDRFAFVAAPGQRVFFDRQISGNLGTVDWACLTPSGETLFRQSLGSADPGSYSLLEPGIYLITLGEPGTNNTDSYRFQLWDVSEPDRFAITIGDTVSDGIPGPGAGRIETPGSLDQYRFQATAGQQIFLDVQRNGQLSSVDWQLENPAGVALFSNCLGCGDPGTFRLAETGEYTIQVGGDREDDVGDYRFRLTEVPPANLFDINLGDTVSDGSPGPGAGNIETPGAFDGYRFSVAAGTRVFFDVQRSNDISNIDWRLEDETGANLFETCFGCGDPGTHLLERGGTYTLWVGEANNDRTGVYQFRITEVPPAQHFQIAVGDSVSEGVPAAGAGLIETPGAFDLYRFEGSAGQTVFFDVQDDRELGILDWRLYAPDDRLVFNECFGCGDPGNFTLSQTGTYQLEVGEHTNDQTGAYRFRVTEVPAPQRFTLNIGDTVSDGTPAAGAGNIETPGAFDIYQFAGTAGQNVFFDVQDSTQIRILEWRLFAPDDSLLFSECFACGDPGSINLPATGTYQIVVGEDDDDTTGTYRFAVTEVPAAQEFDIALGDRIGPDDPMIGAGRIEVPGAMDVYIFTAAAGQTVSFDSLTQDGVRTLDWRCMDEGGTVVFDTCLACSDPGSRLLSRGGTYTIIVGETDNDAVGTYSFSLSAAAGTP</sequence>
<protein>
    <submittedName>
        <fullName evidence="3">Ig-like domain-containing protein</fullName>
    </submittedName>
</protein>
<dbReference type="Proteomes" id="UP000664417">
    <property type="component" value="Unassembled WGS sequence"/>
</dbReference>
<dbReference type="EMBL" id="JAFREP010000042">
    <property type="protein sequence ID" value="MBO1322774.1"/>
    <property type="molecule type" value="Genomic_DNA"/>
</dbReference>
<dbReference type="Pfam" id="PF08309">
    <property type="entry name" value="LVIVD"/>
    <property type="match status" value="2"/>
</dbReference>
<keyword evidence="4" id="KW-1185">Reference proteome</keyword>
<dbReference type="Gene3D" id="2.60.40.10">
    <property type="entry name" value="Immunoglobulins"/>
    <property type="match status" value="1"/>
</dbReference>
<evidence type="ECO:0000259" key="2">
    <source>
        <dbReference type="Pfam" id="PF13205"/>
    </source>
</evidence>
<keyword evidence="1" id="KW-0732">Signal</keyword>
<dbReference type="InterPro" id="IPR015943">
    <property type="entry name" value="WD40/YVTN_repeat-like_dom_sf"/>
</dbReference>
<evidence type="ECO:0000313" key="3">
    <source>
        <dbReference type="EMBL" id="MBO1322774.1"/>
    </source>
</evidence>
<evidence type="ECO:0000256" key="1">
    <source>
        <dbReference type="ARBA" id="ARBA00022729"/>
    </source>
</evidence>
<dbReference type="Gene3D" id="2.60.120.380">
    <property type="match status" value="6"/>
</dbReference>
<gene>
    <name evidence="3" type="ORF">J3U88_30155</name>
</gene>
<dbReference type="InterPro" id="IPR011047">
    <property type="entry name" value="Quinoprotein_ADH-like_sf"/>
</dbReference>
<proteinExistence type="predicted"/>
<reference evidence="3" key="1">
    <citation type="submission" date="2021-03" db="EMBL/GenBank/DDBJ databases">
        <authorList>
            <person name="Wang G."/>
        </authorList>
    </citation>
    <scope>NUCLEOTIDE SEQUENCE</scope>
    <source>
        <strain evidence="3">KCTC 12899</strain>
    </source>
</reference>
<dbReference type="InterPro" id="IPR032812">
    <property type="entry name" value="SbsA_Ig"/>
</dbReference>
<accession>A0A8J7QEY9</accession>
<dbReference type="Gene3D" id="2.130.10.10">
    <property type="entry name" value="YVTN repeat-like/Quinoprotein amine dehydrogenase"/>
    <property type="match status" value="1"/>
</dbReference>
<evidence type="ECO:0000313" key="4">
    <source>
        <dbReference type="Proteomes" id="UP000664417"/>
    </source>
</evidence>